<dbReference type="STRING" id="216432.CA2559_07380"/>
<comment type="similarity">
    <text evidence="4">Belongs to the class-I pyridoxal-phosphate-dependent aminotransferase family.</text>
</comment>
<accession>A3U8J8</accession>
<name>A3U8J8_CROAH</name>
<dbReference type="SUPFAM" id="SSF53383">
    <property type="entry name" value="PLP-dependent transferases"/>
    <property type="match status" value="1"/>
</dbReference>
<dbReference type="PANTHER" id="PTHR42832">
    <property type="entry name" value="AMINO ACID AMINOTRANSFERASE"/>
    <property type="match status" value="1"/>
</dbReference>
<dbReference type="InterPro" id="IPR015424">
    <property type="entry name" value="PyrdxlP-dep_Trfase"/>
</dbReference>
<dbReference type="Proteomes" id="UP000002297">
    <property type="component" value="Chromosome"/>
</dbReference>
<feature type="domain" description="Aminotransferase class I/classII large" evidence="5">
    <location>
        <begin position="31"/>
        <end position="379"/>
    </location>
</feature>
<dbReference type="Gene3D" id="3.40.640.10">
    <property type="entry name" value="Type I PLP-dependent aspartate aminotransferase-like (Major domain)"/>
    <property type="match status" value="1"/>
</dbReference>
<dbReference type="GO" id="GO:0008483">
    <property type="term" value="F:transaminase activity"/>
    <property type="evidence" value="ECO:0007669"/>
    <property type="project" value="UniProtKB-KW"/>
</dbReference>
<evidence type="ECO:0000256" key="3">
    <source>
        <dbReference type="ARBA" id="ARBA00022679"/>
    </source>
</evidence>
<dbReference type="InterPro" id="IPR015421">
    <property type="entry name" value="PyrdxlP-dep_Trfase_major"/>
</dbReference>
<evidence type="ECO:0000313" key="7">
    <source>
        <dbReference type="Proteomes" id="UP000002297"/>
    </source>
</evidence>
<evidence type="ECO:0000256" key="2">
    <source>
        <dbReference type="ARBA" id="ARBA00022576"/>
    </source>
</evidence>
<sequence length="385" mass="43142">MKPANRLQHIKEYYFATKLREVRAMVAAGKPVINMGIGSPDGAPPQAAFKELQRTLFEPNAHQYQSYKGLPQLREAMAQYYATYFNVNLQPDSEIQPLMGSKEGITHISLAFLNPGDQVLVPNPGYPTYTSVSKLVGADPIFYTLKEANNYLPDFEALEQTDLTKVKLMWLNYPHMPTGALATKTVFKKLIAFAKTHDILVVNDNPYSHILNNEPLSILSVQGAKEVALELNSLSKSFNMAGWRVGMLSGSSEYINHVMKVKTQMDSGMFLPLQMGVVQALRTNHSWFTSLNNVYAERKQLLLKLVDLLNCEVVASKAGMFVWAKLPKGETSEAFIDHLLQKHHIFVAPGTIFGSQGEGFIRFSLCVTKEHIKESINRIKHQVVI</sequence>
<comment type="cofactor">
    <cofactor evidence="1 4">
        <name>pyridoxal 5'-phosphate</name>
        <dbReference type="ChEBI" id="CHEBI:597326"/>
    </cofactor>
</comment>
<dbReference type="AlphaFoldDB" id="A3U8J8"/>
<dbReference type="Gene3D" id="3.90.1150.10">
    <property type="entry name" value="Aspartate Aminotransferase, domain 1"/>
    <property type="match status" value="1"/>
</dbReference>
<dbReference type="InterPro" id="IPR004839">
    <property type="entry name" value="Aminotransferase_I/II_large"/>
</dbReference>
<evidence type="ECO:0000256" key="4">
    <source>
        <dbReference type="RuleBase" id="RU000481"/>
    </source>
</evidence>
<dbReference type="HOGENOM" id="CLU_017584_4_5_10"/>
<dbReference type="EMBL" id="CP002046">
    <property type="protein sequence ID" value="EAP88565.1"/>
    <property type="molecule type" value="Genomic_DNA"/>
</dbReference>
<dbReference type="PROSITE" id="PS00105">
    <property type="entry name" value="AA_TRANSFER_CLASS_1"/>
    <property type="match status" value="1"/>
</dbReference>
<keyword evidence="3 4" id="KW-0808">Transferase</keyword>
<proteinExistence type="inferred from homology"/>
<reference evidence="6 7" key="1">
    <citation type="journal article" date="2010" name="J. Bacteriol.">
        <title>The complete genome sequence of Croceibacter atlanticus HTCC2559T.</title>
        <authorList>
            <person name="Oh H.M."/>
            <person name="Kang I."/>
            <person name="Ferriera S."/>
            <person name="Giovannoni S.J."/>
            <person name="Cho J.C."/>
        </authorList>
    </citation>
    <scope>NUCLEOTIDE SEQUENCE [LARGE SCALE GENOMIC DNA]</scope>
    <source>
        <strain evidence="7">ATCC BAA-628 / HTCC2559 / KCTC 12090</strain>
    </source>
</reference>
<protein>
    <recommendedName>
        <fullName evidence="4">Aminotransferase</fullName>
        <ecNumber evidence="4">2.6.1.-</ecNumber>
    </recommendedName>
</protein>
<evidence type="ECO:0000256" key="1">
    <source>
        <dbReference type="ARBA" id="ARBA00001933"/>
    </source>
</evidence>
<gene>
    <name evidence="6" type="ordered locus">CA2559_07380</name>
</gene>
<evidence type="ECO:0000313" key="6">
    <source>
        <dbReference type="EMBL" id="EAP88565.1"/>
    </source>
</evidence>
<dbReference type="InterPro" id="IPR015422">
    <property type="entry name" value="PyrdxlP-dep_Trfase_small"/>
</dbReference>
<dbReference type="CDD" id="cd00609">
    <property type="entry name" value="AAT_like"/>
    <property type="match status" value="1"/>
</dbReference>
<dbReference type="InterPro" id="IPR050881">
    <property type="entry name" value="LL-DAP_aminotransferase"/>
</dbReference>
<dbReference type="PANTHER" id="PTHR42832:SF3">
    <property type="entry name" value="L-GLUTAMINE--4-(METHYLSULFANYL)-2-OXOBUTANOATE AMINOTRANSFERASE"/>
    <property type="match status" value="1"/>
</dbReference>
<dbReference type="EC" id="2.6.1.-" evidence="4"/>
<keyword evidence="7" id="KW-1185">Reference proteome</keyword>
<dbReference type="Pfam" id="PF00155">
    <property type="entry name" value="Aminotran_1_2"/>
    <property type="match status" value="1"/>
</dbReference>
<dbReference type="RefSeq" id="WP_013187233.1">
    <property type="nucleotide sequence ID" value="NC_014230.1"/>
</dbReference>
<keyword evidence="2 4" id="KW-0032">Aminotransferase</keyword>
<dbReference type="GeneID" id="89453248"/>
<dbReference type="GO" id="GO:0030170">
    <property type="term" value="F:pyridoxal phosphate binding"/>
    <property type="evidence" value="ECO:0007669"/>
    <property type="project" value="InterPro"/>
</dbReference>
<evidence type="ECO:0000259" key="5">
    <source>
        <dbReference type="Pfam" id="PF00155"/>
    </source>
</evidence>
<organism evidence="6 7">
    <name type="scientific">Croceibacter atlanticus (strain ATCC BAA-628 / JCM 21780 / CIP 108009 / IAM 15332 / KCTC 12090 / HTCC2559)</name>
    <dbReference type="NCBI Taxonomy" id="216432"/>
    <lineage>
        <taxon>Bacteria</taxon>
        <taxon>Pseudomonadati</taxon>
        <taxon>Bacteroidota</taxon>
        <taxon>Flavobacteriia</taxon>
        <taxon>Flavobacteriales</taxon>
        <taxon>Flavobacteriaceae</taxon>
        <taxon>Croceibacter</taxon>
    </lineage>
</organism>
<dbReference type="InterPro" id="IPR004838">
    <property type="entry name" value="NHTrfase_class1_PyrdxlP-BS"/>
</dbReference>
<dbReference type="eggNOG" id="COG0436">
    <property type="taxonomic scope" value="Bacteria"/>
</dbReference>
<dbReference type="KEGG" id="cat:CA2559_07380"/>